<gene>
    <name evidence="1" type="ORF">SEA_BIGSWOLE_54</name>
</gene>
<sequence length="61" mass="6349">MASITITISDITSDYLDADVDELSAQLTNVAGIIEAAVGNAVTTEAISFSSIDVDIDIDED</sequence>
<reference evidence="1 2" key="1">
    <citation type="submission" date="2017-09" db="EMBL/GenBank/DDBJ databases">
        <authorList>
            <person name="Abdullah M."/>
            <person name="Cabreras A."/>
            <person name="Frueh W."/>
            <person name="Le H."/>
            <person name="Lezo S."/>
            <person name="Mvoula E."/>
            <person name="Quinn R."/>
            <person name="Sadana R."/>
            <person name="Saha S."/>
            <person name="Klyczek K."/>
            <person name="Garlena R.A."/>
            <person name="Russell D.A."/>
            <person name="Pope W.H."/>
            <person name="Jacobs-Sera D."/>
            <person name="Hendrix R.W."/>
            <person name="Hatfull G.F."/>
        </authorList>
    </citation>
    <scope>NUCLEOTIDE SEQUENCE [LARGE SCALE GENOMIC DNA]</scope>
</reference>
<keyword evidence="2" id="KW-1185">Reference proteome</keyword>
<evidence type="ECO:0000313" key="1">
    <source>
        <dbReference type="EMBL" id="ATN87730.1"/>
    </source>
</evidence>
<organism evidence="1 2">
    <name type="scientific">Mycobacterium phage Bigswole</name>
    <dbReference type="NCBI Taxonomy" id="2041521"/>
    <lineage>
        <taxon>Viruses</taxon>
        <taxon>Duplodnaviria</taxon>
        <taxon>Heunggongvirae</taxon>
        <taxon>Uroviricota</taxon>
        <taxon>Caudoviricetes</taxon>
        <taxon>Ceeclamvirinae</taxon>
        <taxon>Bixzunavirus</taxon>
        <taxon>Bixzunavirus bigswole</taxon>
    </lineage>
</organism>
<dbReference type="Proteomes" id="UP000230528">
    <property type="component" value="Genome"/>
</dbReference>
<name>A0A2D1G7I6_9CAUD</name>
<protein>
    <submittedName>
        <fullName evidence="1">Uncharacterized protein</fullName>
    </submittedName>
</protein>
<proteinExistence type="predicted"/>
<accession>A0A2D1G7I6</accession>
<evidence type="ECO:0000313" key="2">
    <source>
        <dbReference type="Proteomes" id="UP000230528"/>
    </source>
</evidence>
<dbReference type="EMBL" id="MF919495">
    <property type="protein sequence ID" value="ATN87730.1"/>
    <property type="molecule type" value="Genomic_DNA"/>
</dbReference>